<keyword evidence="4 7" id="KW-0238">DNA-binding</keyword>
<reference evidence="10 11" key="1">
    <citation type="journal article" date="2018" name="ISME J.">
        <title>A methanotrophic archaeon couples anaerobic oxidation of methane to Fe(III) reduction.</title>
        <authorList>
            <person name="Cai C."/>
            <person name="Leu A.O."/>
            <person name="Xie G.J."/>
            <person name="Guo J."/>
            <person name="Feng Y."/>
            <person name="Zhao J.X."/>
            <person name="Tyson G.W."/>
            <person name="Yuan Z."/>
            <person name="Hu S."/>
        </authorList>
    </citation>
    <scope>NUCLEOTIDE SEQUENCE [LARGE SCALE GENOMIC DNA]</scope>
    <source>
        <strain evidence="10">FeB_12</strain>
    </source>
</reference>
<dbReference type="InterPro" id="IPR001867">
    <property type="entry name" value="OmpR/PhoB-type_DNA-bd"/>
</dbReference>
<keyword evidence="3" id="KW-0805">Transcription regulation</keyword>
<dbReference type="GO" id="GO:0000976">
    <property type="term" value="F:transcription cis-regulatory region binding"/>
    <property type="evidence" value="ECO:0007669"/>
    <property type="project" value="TreeGrafter"/>
</dbReference>
<feature type="domain" description="Response regulatory" evidence="8">
    <location>
        <begin position="3"/>
        <end position="117"/>
    </location>
</feature>
<dbReference type="InterPro" id="IPR011006">
    <property type="entry name" value="CheY-like_superfamily"/>
</dbReference>
<evidence type="ECO:0000256" key="1">
    <source>
        <dbReference type="ARBA" id="ARBA00022553"/>
    </source>
</evidence>
<evidence type="ECO:0000256" key="3">
    <source>
        <dbReference type="ARBA" id="ARBA00023015"/>
    </source>
</evidence>
<dbReference type="SUPFAM" id="SSF46894">
    <property type="entry name" value="C-terminal effector domain of the bipartite response regulators"/>
    <property type="match status" value="1"/>
</dbReference>
<dbReference type="CDD" id="cd17574">
    <property type="entry name" value="REC_OmpR"/>
    <property type="match status" value="1"/>
</dbReference>
<evidence type="ECO:0000259" key="9">
    <source>
        <dbReference type="PROSITE" id="PS51755"/>
    </source>
</evidence>
<dbReference type="GO" id="GO:0000156">
    <property type="term" value="F:phosphorelay response regulator activity"/>
    <property type="evidence" value="ECO:0007669"/>
    <property type="project" value="TreeGrafter"/>
</dbReference>
<dbReference type="InterPro" id="IPR016032">
    <property type="entry name" value="Sig_transdc_resp-reg_C-effctor"/>
</dbReference>
<protein>
    <submittedName>
        <fullName evidence="10">DNA-binding response regulator</fullName>
    </submittedName>
</protein>
<gene>
    <name evidence="10" type="ORF">C3F09_03025</name>
</gene>
<evidence type="ECO:0000313" key="11">
    <source>
        <dbReference type="Proteomes" id="UP000250918"/>
    </source>
</evidence>
<dbReference type="SMART" id="SM00862">
    <property type="entry name" value="Trans_reg_C"/>
    <property type="match status" value="1"/>
</dbReference>
<dbReference type="Pfam" id="PF00486">
    <property type="entry name" value="Trans_reg_C"/>
    <property type="match status" value="1"/>
</dbReference>
<evidence type="ECO:0000256" key="5">
    <source>
        <dbReference type="ARBA" id="ARBA00023163"/>
    </source>
</evidence>
<name>A0A855X5X6_9BACT</name>
<evidence type="ECO:0000256" key="4">
    <source>
        <dbReference type="ARBA" id="ARBA00023125"/>
    </source>
</evidence>
<dbReference type="AlphaFoldDB" id="A0A855X5X6"/>
<dbReference type="EMBL" id="PQAP01000014">
    <property type="protein sequence ID" value="PWB75116.1"/>
    <property type="molecule type" value="Genomic_DNA"/>
</dbReference>
<dbReference type="InterPro" id="IPR039420">
    <property type="entry name" value="WalR-like"/>
</dbReference>
<dbReference type="InterPro" id="IPR001789">
    <property type="entry name" value="Sig_transdc_resp-reg_receiver"/>
</dbReference>
<evidence type="ECO:0000256" key="2">
    <source>
        <dbReference type="ARBA" id="ARBA00023012"/>
    </source>
</evidence>
<feature type="modified residue" description="4-aspartylphosphate" evidence="6">
    <location>
        <position position="52"/>
    </location>
</feature>
<evidence type="ECO:0000256" key="6">
    <source>
        <dbReference type="PROSITE-ProRule" id="PRU00169"/>
    </source>
</evidence>
<dbReference type="GO" id="GO:0005829">
    <property type="term" value="C:cytosol"/>
    <property type="evidence" value="ECO:0007669"/>
    <property type="project" value="TreeGrafter"/>
</dbReference>
<organism evidence="10 11">
    <name type="scientific">candidate division GN15 bacterium</name>
    <dbReference type="NCBI Taxonomy" id="2072418"/>
    <lineage>
        <taxon>Bacteria</taxon>
        <taxon>candidate division GN15</taxon>
    </lineage>
</organism>
<keyword evidence="1 6" id="KW-0597">Phosphoprotein</keyword>
<dbReference type="PROSITE" id="PS50110">
    <property type="entry name" value="RESPONSE_REGULATORY"/>
    <property type="match status" value="1"/>
</dbReference>
<sequence>MRTILLVEDDLHLAEGLTLNLEAEGYQVVHVSDGTQAMPAFEKGMFDLVLMDIMLPGMDGLTICKKIRAAGHTLPVLFITARDETDQKIEGLLAGGDDYITKPFNVQELLARIAGIFRRQAWLAADEQVSDSYSFDGRTINFKTYEATGPGGKVVLTRKECMVVKYLVERAGEVVSRDQLLDAVWGYHAYPTNRTVDNFILKLRKIFEDDPKEPKYFETIRAVGYRFNRG</sequence>
<feature type="domain" description="OmpR/PhoB-type" evidence="9">
    <location>
        <begin position="130"/>
        <end position="229"/>
    </location>
</feature>
<accession>A0A855X5X6</accession>
<dbReference type="Gene3D" id="6.10.250.690">
    <property type="match status" value="1"/>
</dbReference>
<keyword evidence="5" id="KW-0804">Transcription</keyword>
<evidence type="ECO:0000256" key="7">
    <source>
        <dbReference type="PROSITE-ProRule" id="PRU01091"/>
    </source>
</evidence>
<feature type="DNA-binding region" description="OmpR/PhoB-type" evidence="7">
    <location>
        <begin position="130"/>
        <end position="229"/>
    </location>
</feature>
<keyword evidence="2" id="KW-0902">Two-component regulatory system</keyword>
<dbReference type="Gene3D" id="3.40.50.2300">
    <property type="match status" value="1"/>
</dbReference>
<dbReference type="InterPro" id="IPR036388">
    <property type="entry name" value="WH-like_DNA-bd_sf"/>
</dbReference>
<dbReference type="Gene3D" id="1.10.10.10">
    <property type="entry name" value="Winged helix-like DNA-binding domain superfamily/Winged helix DNA-binding domain"/>
    <property type="match status" value="1"/>
</dbReference>
<evidence type="ECO:0000259" key="8">
    <source>
        <dbReference type="PROSITE" id="PS50110"/>
    </source>
</evidence>
<dbReference type="PROSITE" id="PS51755">
    <property type="entry name" value="OMPR_PHOB"/>
    <property type="match status" value="1"/>
</dbReference>
<dbReference type="CDD" id="cd00383">
    <property type="entry name" value="trans_reg_C"/>
    <property type="match status" value="1"/>
</dbReference>
<dbReference type="FunFam" id="3.40.50.2300:FF:000001">
    <property type="entry name" value="DNA-binding response regulator PhoB"/>
    <property type="match status" value="1"/>
</dbReference>
<dbReference type="Pfam" id="PF00072">
    <property type="entry name" value="Response_reg"/>
    <property type="match status" value="1"/>
</dbReference>
<dbReference type="GO" id="GO:0032993">
    <property type="term" value="C:protein-DNA complex"/>
    <property type="evidence" value="ECO:0007669"/>
    <property type="project" value="TreeGrafter"/>
</dbReference>
<dbReference type="SUPFAM" id="SSF52172">
    <property type="entry name" value="CheY-like"/>
    <property type="match status" value="1"/>
</dbReference>
<dbReference type="GO" id="GO:0006355">
    <property type="term" value="P:regulation of DNA-templated transcription"/>
    <property type="evidence" value="ECO:0007669"/>
    <property type="project" value="InterPro"/>
</dbReference>
<dbReference type="SMART" id="SM00448">
    <property type="entry name" value="REC"/>
    <property type="match status" value="1"/>
</dbReference>
<comment type="caution">
    <text evidence="10">The sequence shown here is derived from an EMBL/GenBank/DDBJ whole genome shotgun (WGS) entry which is preliminary data.</text>
</comment>
<dbReference type="PANTHER" id="PTHR48111">
    <property type="entry name" value="REGULATOR OF RPOS"/>
    <property type="match status" value="1"/>
</dbReference>
<dbReference type="Proteomes" id="UP000250918">
    <property type="component" value="Unassembled WGS sequence"/>
</dbReference>
<proteinExistence type="predicted"/>
<dbReference type="PANTHER" id="PTHR48111:SF21">
    <property type="entry name" value="DNA-BINDING DUAL MASTER TRANSCRIPTIONAL REGULATOR RPAA"/>
    <property type="match status" value="1"/>
</dbReference>
<evidence type="ECO:0000313" key="10">
    <source>
        <dbReference type="EMBL" id="PWB75116.1"/>
    </source>
</evidence>